<dbReference type="EMBL" id="RCMG01000872">
    <property type="protein sequence ID" value="KAG2843987.1"/>
    <property type="molecule type" value="Genomic_DNA"/>
</dbReference>
<reference evidence="6 7" key="1">
    <citation type="submission" date="2018-01" db="EMBL/GenBank/DDBJ databases">
        <title>Draft genome of the strawberry crown rot pathogen Phytophthora cactorum.</title>
        <authorList>
            <person name="Armitage A.D."/>
            <person name="Lysoe E."/>
            <person name="Nellist C.F."/>
            <person name="Harrison R.J."/>
            <person name="Brurberg M.B."/>
        </authorList>
    </citation>
    <scope>NUCLEOTIDE SEQUENCE [LARGE SCALE GENOMIC DNA]</scope>
    <source>
        <strain evidence="6 7">10300</strain>
    </source>
</reference>
<dbReference type="AlphaFoldDB" id="A0A329S299"/>
<dbReference type="Proteomes" id="UP000760860">
    <property type="component" value="Unassembled WGS sequence"/>
</dbReference>
<evidence type="ECO:0000313" key="2">
    <source>
        <dbReference type="EMBL" id="KAG2895526.1"/>
    </source>
</evidence>
<dbReference type="VEuPathDB" id="FungiDB:PC110_g13977"/>
<dbReference type="Proteomes" id="UP000697107">
    <property type="component" value="Unassembled WGS sequence"/>
</dbReference>
<gene>
    <name evidence="6" type="ORF">PC110_g13977</name>
    <name evidence="1" type="ORF">PC113_g18492</name>
    <name evidence="2" type="ORF">PC115_g17801</name>
    <name evidence="3" type="ORF">PC117_g7102</name>
    <name evidence="4" type="ORF">PC118_g9368</name>
    <name evidence="5" type="ORF">PC129_g20431</name>
</gene>
<reference evidence="1" key="2">
    <citation type="submission" date="2018-10" db="EMBL/GenBank/DDBJ databases">
        <title>Effector identification in a new, highly contiguous assembly of the strawberry crown rot pathogen Phytophthora cactorum.</title>
        <authorList>
            <person name="Armitage A.D."/>
            <person name="Nellist C.F."/>
            <person name="Bates H."/>
            <person name="Vickerstaff R.J."/>
            <person name="Harrison R.J."/>
        </authorList>
    </citation>
    <scope>NUCLEOTIDE SEQUENCE</scope>
    <source>
        <strain evidence="1">15-7</strain>
        <strain evidence="2">4032</strain>
        <strain evidence="3">4040</strain>
        <strain evidence="4">P415</strain>
        <strain evidence="5">P421</strain>
    </source>
</reference>
<evidence type="ECO:0000313" key="4">
    <source>
        <dbReference type="EMBL" id="KAG2983554.1"/>
    </source>
</evidence>
<dbReference type="EMBL" id="RCMK01000141">
    <property type="protein sequence ID" value="KAG2947095.1"/>
    <property type="molecule type" value="Genomic_DNA"/>
</dbReference>
<dbReference type="Proteomes" id="UP000736787">
    <property type="component" value="Unassembled WGS sequence"/>
</dbReference>
<accession>A0A329S299</accession>
<dbReference type="EMBL" id="RCMV01001450">
    <property type="protein sequence ID" value="KAG3208543.1"/>
    <property type="molecule type" value="Genomic_DNA"/>
</dbReference>
<evidence type="ECO:0000313" key="1">
    <source>
        <dbReference type="EMBL" id="KAG2843987.1"/>
    </source>
</evidence>
<dbReference type="EMBL" id="MJFZ01000414">
    <property type="protein sequence ID" value="RAW29658.1"/>
    <property type="molecule type" value="Genomic_DNA"/>
</dbReference>
<evidence type="ECO:0000313" key="3">
    <source>
        <dbReference type="EMBL" id="KAG2947095.1"/>
    </source>
</evidence>
<evidence type="ECO:0000313" key="5">
    <source>
        <dbReference type="EMBL" id="KAG3208543.1"/>
    </source>
</evidence>
<evidence type="ECO:0000313" key="7">
    <source>
        <dbReference type="Proteomes" id="UP000251314"/>
    </source>
</evidence>
<protein>
    <submittedName>
        <fullName evidence="6">Uncharacterized protein</fullName>
    </submittedName>
</protein>
<keyword evidence="7" id="KW-1185">Reference proteome</keyword>
<name>A0A329S299_9STRA</name>
<dbReference type="Proteomes" id="UP000735874">
    <property type="component" value="Unassembled WGS sequence"/>
</dbReference>
<dbReference type="EMBL" id="RCMI01000872">
    <property type="protein sequence ID" value="KAG2895526.1"/>
    <property type="molecule type" value="Genomic_DNA"/>
</dbReference>
<proteinExistence type="predicted"/>
<sequence length="41" mass="4865">MFSCYLHVMRFGLEAQSERQQPRKIHASFAVPQYPTLNRLL</sequence>
<dbReference type="Proteomes" id="UP000251314">
    <property type="component" value="Unassembled WGS sequence"/>
</dbReference>
<comment type="caution">
    <text evidence="6">The sequence shown here is derived from an EMBL/GenBank/DDBJ whole genome shotgun (WGS) entry which is preliminary data.</text>
</comment>
<organism evidence="6 7">
    <name type="scientific">Phytophthora cactorum</name>
    <dbReference type="NCBI Taxonomy" id="29920"/>
    <lineage>
        <taxon>Eukaryota</taxon>
        <taxon>Sar</taxon>
        <taxon>Stramenopiles</taxon>
        <taxon>Oomycota</taxon>
        <taxon>Peronosporomycetes</taxon>
        <taxon>Peronosporales</taxon>
        <taxon>Peronosporaceae</taxon>
        <taxon>Phytophthora</taxon>
    </lineage>
</organism>
<dbReference type="EMBL" id="RCML01000255">
    <property type="protein sequence ID" value="KAG2983554.1"/>
    <property type="molecule type" value="Genomic_DNA"/>
</dbReference>
<evidence type="ECO:0000313" key="6">
    <source>
        <dbReference type="EMBL" id="RAW29658.1"/>
    </source>
</evidence>
<dbReference type="Proteomes" id="UP000774804">
    <property type="component" value="Unassembled WGS sequence"/>
</dbReference>